<feature type="region of interest" description="Disordered" evidence="1">
    <location>
        <begin position="20"/>
        <end position="39"/>
    </location>
</feature>
<feature type="compositionally biased region" description="Pro residues" evidence="1">
    <location>
        <begin position="26"/>
        <end position="38"/>
    </location>
</feature>
<dbReference type="EMBL" id="JBBXMP010000149">
    <property type="protein sequence ID" value="KAL0061056.1"/>
    <property type="molecule type" value="Genomic_DNA"/>
</dbReference>
<name>A0ABR2ZHB1_9AGAR</name>
<dbReference type="Proteomes" id="UP001437256">
    <property type="component" value="Unassembled WGS sequence"/>
</dbReference>
<evidence type="ECO:0000256" key="1">
    <source>
        <dbReference type="SAM" id="MobiDB-lite"/>
    </source>
</evidence>
<keyword evidence="3" id="KW-1185">Reference proteome</keyword>
<evidence type="ECO:0000313" key="3">
    <source>
        <dbReference type="Proteomes" id="UP001437256"/>
    </source>
</evidence>
<feature type="region of interest" description="Disordered" evidence="1">
    <location>
        <begin position="616"/>
        <end position="636"/>
    </location>
</feature>
<reference evidence="2 3" key="1">
    <citation type="submission" date="2024-05" db="EMBL/GenBank/DDBJ databases">
        <title>A draft genome resource for the thread blight pathogen Marasmius tenuissimus strain MS-2.</title>
        <authorList>
            <person name="Yulfo-Soto G.E."/>
            <person name="Baruah I.K."/>
            <person name="Amoako-Attah I."/>
            <person name="Bukari Y."/>
            <person name="Meinhardt L.W."/>
            <person name="Bailey B.A."/>
            <person name="Cohen S.P."/>
        </authorList>
    </citation>
    <scope>NUCLEOTIDE SEQUENCE [LARGE SCALE GENOMIC DNA]</scope>
    <source>
        <strain evidence="2 3">MS-2</strain>
    </source>
</reference>
<accession>A0ABR2ZHB1</accession>
<gene>
    <name evidence="2" type="ORF">AAF712_012118</name>
</gene>
<sequence>MSDTPYSLVCSGRPCHENGVFRHPDAPPPPPPPVPPPTDCDSWLPFEDRLTFDFADYHFVQVQSSAAGINKALDMWAAAVWKRGGDIPWANEQEMYECIDMIQEGVVPWLTVDAKYTGPMPNNPPKWMTTTYELHLRDTRLLLHQQLADPAFNGKTNYAAYRQYNPSGKRVYSNLMSADWAWQQSDIIGQDPATHGAMFFPVVCGSDKTTVSVATGHQEYHPVYQSPGNITNAARRGHGSSVLPSALLPIPKTSKKHREKPDFRSFCGQLYHACLARIFEPLRAGMTAPDTIKCPDGHFRRAVYGIGPYIADYAEQVWLAGIVQGWCPKCDATPDKLDDTPHTHLRSRTTREFMITIFDPGTLWDDYGVRSDITPFTHQFPRADIHEVMSPDLLHQLIKGTFFDHLVKFTNDYLYKVHTKEEANRIIQDIDRRISAVPAFPGLRRFPDGRDFNQWTGDNSKALMKVYIAAIQGHVPSDIIKTFSAFMECCFIVRKNSLTADDFAAFDHHLSRFHEYRKIFITTGIRDDLSLPRQHALKHYPRGLRTFGSPNGLCSSITESKHIKAMLKTITRLEKMNTVRQKFRKRGWLVGSTSWFTNALTDPGAVQAIEEAAKEGFEDSDDEEGEFGPVEGPKAESSIRLARRKAVGYPDRVQELAVHISEPRLHELVRRFLHDQISPDPDVSMFDIPLENCPHFNGKISVFHSAVARFYAPSDVCGAGGMYQERIRSNPNWMGSQNRRDTVLVVLDDEEPGMRGMVVARVQLFFSFTFRAVYYPCALVNWFVHAGKEPDVETGMWAVVPEVARGRRTVEAINLDSIARGVHLLPVYGAEELPANFMSTEALDAFQSLYVNKYADHHSFEFLSPL</sequence>
<evidence type="ECO:0000313" key="2">
    <source>
        <dbReference type="EMBL" id="KAL0061056.1"/>
    </source>
</evidence>
<comment type="caution">
    <text evidence="2">The sequence shown here is derived from an EMBL/GenBank/DDBJ whole genome shotgun (WGS) entry which is preliminary data.</text>
</comment>
<proteinExistence type="predicted"/>
<dbReference type="InterPro" id="IPR041078">
    <property type="entry name" value="Plavaka"/>
</dbReference>
<dbReference type="Pfam" id="PF18759">
    <property type="entry name" value="Plavaka"/>
    <property type="match status" value="1"/>
</dbReference>
<organism evidence="2 3">
    <name type="scientific">Marasmius tenuissimus</name>
    <dbReference type="NCBI Taxonomy" id="585030"/>
    <lineage>
        <taxon>Eukaryota</taxon>
        <taxon>Fungi</taxon>
        <taxon>Dikarya</taxon>
        <taxon>Basidiomycota</taxon>
        <taxon>Agaricomycotina</taxon>
        <taxon>Agaricomycetes</taxon>
        <taxon>Agaricomycetidae</taxon>
        <taxon>Agaricales</taxon>
        <taxon>Marasmiineae</taxon>
        <taxon>Marasmiaceae</taxon>
        <taxon>Marasmius</taxon>
    </lineage>
</organism>
<protein>
    <submittedName>
        <fullName evidence="2">Uncharacterized protein</fullName>
    </submittedName>
</protein>